<name>A0A225NNC8_9RHOB</name>
<evidence type="ECO:0000259" key="1">
    <source>
        <dbReference type="Pfam" id="PF09836"/>
    </source>
</evidence>
<comment type="caution">
    <text evidence="2">The sequence shown here is derived from an EMBL/GenBank/DDBJ whole genome shotgun (WGS) entry which is preliminary data.</text>
</comment>
<dbReference type="Pfam" id="PF09836">
    <property type="entry name" value="DUF2063"/>
    <property type="match status" value="1"/>
</dbReference>
<sequence>MSPDQTTFHAALLDPESAVPEGLSGPDNHPAGRRFDVYRNNVAVSLTEALHTAFPTIARLLGKQNMDGLARLYLRAHPPQTPLMMHYGGAFPDFLAGMPQLAHLGYLPDIARLDLAMRRAYHAADAAPADLSDIAPETLLQSALSLAPAMQLIRSAWPIHAIWRFNTEEGAPKPEPGPEDVVILRPAYDPLPQRLPPGGAAFLQALVDGATVAAAHETACTETPGFDPGPVLALLIRGAAITGLANQD</sequence>
<dbReference type="Proteomes" id="UP000215377">
    <property type="component" value="Unassembled WGS sequence"/>
</dbReference>
<feature type="domain" description="Putative DNA-binding" evidence="1">
    <location>
        <begin position="5"/>
        <end position="95"/>
    </location>
</feature>
<dbReference type="RefSeq" id="WP_088650875.1">
    <property type="nucleotide sequence ID" value="NZ_AQQR01000006.1"/>
</dbReference>
<evidence type="ECO:0000313" key="3">
    <source>
        <dbReference type="Proteomes" id="UP000215377"/>
    </source>
</evidence>
<accession>A0A225NNC8</accession>
<gene>
    <name evidence="2" type="ORF">ATO3_15920</name>
</gene>
<dbReference type="OrthoDB" id="4146344at2"/>
<protein>
    <recommendedName>
        <fullName evidence="1">Putative DNA-binding domain-containing protein</fullName>
    </recommendedName>
</protein>
<dbReference type="Gene3D" id="1.10.150.690">
    <property type="entry name" value="DUF2063"/>
    <property type="match status" value="1"/>
</dbReference>
<dbReference type="EMBL" id="AQQR01000006">
    <property type="protein sequence ID" value="OWU72560.1"/>
    <property type="molecule type" value="Genomic_DNA"/>
</dbReference>
<reference evidence="2 3" key="1">
    <citation type="submission" date="2013-04" db="EMBL/GenBank/DDBJ databases">
        <title>Oceanicola sp. 22II1-22F33 Genome Sequencing.</title>
        <authorList>
            <person name="Lai Q."/>
            <person name="Li G."/>
            <person name="Shao Z."/>
        </authorList>
    </citation>
    <scope>NUCLEOTIDE SEQUENCE [LARGE SCALE GENOMIC DNA]</scope>
    <source>
        <strain evidence="2 3">22II1-22F33</strain>
    </source>
</reference>
<proteinExistence type="predicted"/>
<organism evidence="2 3">
    <name type="scientific">Marinibacterium profundimaris</name>
    <dbReference type="NCBI Taxonomy" id="1679460"/>
    <lineage>
        <taxon>Bacteria</taxon>
        <taxon>Pseudomonadati</taxon>
        <taxon>Pseudomonadota</taxon>
        <taxon>Alphaproteobacteria</taxon>
        <taxon>Rhodobacterales</taxon>
        <taxon>Paracoccaceae</taxon>
        <taxon>Marinibacterium</taxon>
    </lineage>
</organism>
<keyword evidence="3" id="KW-1185">Reference proteome</keyword>
<dbReference type="AlphaFoldDB" id="A0A225NNC8"/>
<evidence type="ECO:0000313" key="2">
    <source>
        <dbReference type="EMBL" id="OWU72560.1"/>
    </source>
</evidence>
<dbReference type="InterPro" id="IPR018640">
    <property type="entry name" value="DUF2063"/>
</dbReference>
<dbReference type="InterPro" id="IPR044922">
    <property type="entry name" value="DUF2063_N_sf"/>
</dbReference>